<keyword evidence="2" id="KW-0430">Lectin</keyword>
<gene>
    <name evidence="2" type="primary">fp9.238</name>
    <name evidence="1" type="synonym">ORF238</name>
</gene>
<evidence type="ECO:0000313" key="2">
    <source>
        <dbReference type="EMBL" id="CAE52774.1"/>
    </source>
</evidence>
<accession>Q70GS3</accession>
<dbReference type="GO" id="GO:0030246">
    <property type="term" value="F:carbohydrate binding"/>
    <property type="evidence" value="ECO:0007669"/>
    <property type="project" value="UniProtKB-KW"/>
</dbReference>
<proteinExistence type="predicted"/>
<dbReference type="EMBL" id="KX196452">
    <property type="protein sequence ID" value="ART91672.1"/>
    <property type="molecule type" value="Genomic_DNA"/>
</dbReference>
<dbReference type="KEGG" id="vg:1486810"/>
<dbReference type="Proteomes" id="UP000627101">
    <property type="component" value="Segment"/>
</dbReference>
<evidence type="ECO:0000313" key="1">
    <source>
        <dbReference type="EMBL" id="ART91672.1"/>
    </source>
</evidence>
<organism evidence="2 4">
    <name type="scientific">Fowlpox virus</name>
    <name type="common">FPV</name>
    <dbReference type="NCBI Taxonomy" id="10261"/>
    <lineage>
        <taxon>Viruses</taxon>
        <taxon>Varidnaviria</taxon>
        <taxon>Bamfordvirae</taxon>
        <taxon>Nucleocytoviricota</taxon>
        <taxon>Pokkesviricetes</taxon>
        <taxon>Chitovirales</taxon>
        <taxon>Poxviridae</taxon>
        <taxon>Chordopoxvirinae</taxon>
        <taxon>Avipoxvirus</taxon>
        <taxon>Avipoxvirus fowlpox</taxon>
    </lineage>
</organism>
<organismHost>
    <name type="scientific">Vertebrata</name>
    <name type="common">vertebrates</name>
    <dbReference type="NCBI Taxonomy" id="7742"/>
</organismHost>
<reference evidence="1 5" key="2">
    <citation type="submission" date="2016-05" db="EMBL/GenBank/DDBJ databases">
        <title>The analysis of a fowlpox virus genome sequence.</title>
        <authorList>
            <person name="Zhao Y."/>
            <person name="Liu S."/>
        </authorList>
    </citation>
    <scope>NUCLEOTIDE SEQUENCE [LARGE SCALE GENOMIC DNA]</scope>
    <source>
        <strain evidence="1 5">NX10</strain>
    </source>
</reference>
<reference evidence="3" key="3">
    <citation type="journal article" date="2021" name="Arch. Virol.">
        <title>Characterisation of an Australian fowlpox virus carrying a near-full-length provirus of reticuloendotheliosis virus.</title>
        <authorList>
            <person name="Sarker S."/>
            <person name="Athukorala A."/>
            <person name="Bowden T.R."/>
            <person name="Boyle D.B."/>
        </authorList>
    </citation>
    <scope>NUCLEOTIDE SEQUENCE</scope>
    <source>
        <strain evidence="3">FWPV-S</strain>
    </source>
</reference>
<evidence type="ECO:0000313" key="3">
    <source>
        <dbReference type="EMBL" id="QRM13787.1"/>
    </source>
</evidence>
<name>A0A3G2VUC6_FOWPV</name>
<reference evidence="2 4" key="1">
    <citation type="journal article" date="2004" name="J. Gen. Virol.">
        <title>Comparison of the genome sequence of FP9, an attenuated, tissue culture-adapted European fowlpox virus, with those of virulent American and European viruses.</title>
        <authorList>
            <person name="Skinner M.A."/>
            <person name="Laidlaw S.M."/>
        </authorList>
    </citation>
    <scope>NUCLEOTIDE SEQUENCE [LARGE SCALE GENOMIC DNA]</scope>
    <source>
        <strain evidence="2">HP1-438 Munich</strain>
    </source>
</reference>
<sequence>MESTSIILRYYVAVYPPPFFKYTLSRFIKLKNAFKLLIIKLKKQIMIYREVLNTYIIQWIV</sequence>
<dbReference type="Proteomes" id="UP000515929">
    <property type="component" value="Segment"/>
</dbReference>
<dbReference type="Proteomes" id="UP000150838">
    <property type="component" value="Segment"/>
</dbReference>
<accession>A0A3G2VUC6</accession>
<protein>
    <submittedName>
        <fullName evidence="2">Putative C-type lectin</fullName>
    </submittedName>
</protein>
<dbReference type="EMBL" id="AJ581527">
    <property type="protein sequence ID" value="CAE52774.1"/>
    <property type="molecule type" value="Genomic_DNA"/>
</dbReference>
<dbReference type="EMBL" id="MW142017">
    <property type="protein sequence ID" value="QRM13787.1"/>
    <property type="molecule type" value="Genomic_DNA"/>
</dbReference>
<dbReference type="RefSeq" id="NP_039202.1">
    <property type="nucleotide sequence ID" value="NC_002188.1"/>
</dbReference>
<dbReference type="SMR" id="A0A3G2VUC6"/>
<evidence type="ECO:0000313" key="4">
    <source>
        <dbReference type="Proteomes" id="UP000150838"/>
    </source>
</evidence>
<evidence type="ECO:0000313" key="5">
    <source>
        <dbReference type="Proteomes" id="UP000515929"/>
    </source>
</evidence>